<dbReference type="Proteomes" id="UP000198724">
    <property type="component" value="Unassembled WGS sequence"/>
</dbReference>
<evidence type="ECO:0000313" key="3">
    <source>
        <dbReference type="Proteomes" id="UP000198724"/>
    </source>
</evidence>
<dbReference type="Gene3D" id="3.30.1610.20">
    <property type="entry name" value="Hen1, N-terminal domain"/>
    <property type="match status" value="1"/>
</dbReference>
<dbReference type="InterPro" id="IPR024740">
    <property type="entry name" value="Hen1_N"/>
</dbReference>
<dbReference type="Pfam" id="PF12623">
    <property type="entry name" value="Hen1_L"/>
    <property type="match status" value="1"/>
</dbReference>
<proteinExistence type="predicted"/>
<keyword evidence="3" id="KW-1185">Reference proteome</keyword>
<dbReference type="RefSeq" id="WP_245756329.1">
    <property type="nucleotide sequence ID" value="NZ_FOOT01000021.1"/>
</dbReference>
<sequence>MILEITTTHKPATDLGYLLHKHPDKVQSVELAAGKAHVFYPEATAERCTACSCSISTRLTWCRCVKAPMPCRTSICKTNLIPVTLAEAAPCESLAGAGPASTFTNSLSLSYL</sequence>
<dbReference type="GO" id="GO:0016874">
    <property type="term" value="F:ligase activity"/>
    <property type="evidence" value="ECO:0007669"/>
    <property type="project" value="UniProtKB-KW"/>
</dbReference>
<name>A0A1I2ZX66_9BACT</name>
<accession>A0A1I2ZX66</accession>
<evidence type="ECO:0000313" key="2">
    <source>
        <dbReference type="EMBL" id="SFH42069.1"/>
    </source>
</evidence>
<organism evidence="2 3">
    <name type="scientific">Pontibacter chinhatensis</name>
    <dbReference type="NCBI Taxonomy" id="1436961"/>
    <lineage>
        <taxon>Bacteria</taxon>
        <taxon>Pseudomonadati</taxon>
        <taxon>Bacteroidota</taxon>
        <taxon>Cytophagia</taxon>
        <taxon>Cytophagales</taxon>
        <taxon>Hymenobacteraceae</taxon>
        <taxon>Pontibacter</taxon>
    </lineage>
</organism>
<feature type="domain" description="Hen1 N-terminal" evidence="1">
    <location>
        <begin position="1"/>
        <end position="51"/>
    </location>
</feature>
<evidence type="ECO:0000259" key="1">
    <source>
        <dbReference type="Pfam" id="PF12623"/>
    </source>
</evidence>
<keyword evidence="2" id="KW-0436">Ligase</keyword>
<gene>
    <name evidence="2" type="ORF">SAMN05421739_1213</name>
</gene>
<dbReference type="STRING" id="1436961.SAMN05421739_1213"/>
<dbReference type="InterPro" id="IPR038546">
    <property type="entry name" value="Hen1_N_sf"/>
</dbReference>
<protein>
    <submittedName>
        <fullName evidence="2">RNA repair, ligase-Pnkp-associating, region of Hen1</fullName>
    </submittedName>
</protein>
<reference evidence="3" key="1">
    <citation type="submission" date="2016-10" db="EMBL/GenBank/DDBJ databases">
        <authorList>
            <person name="Varghese N."/>
            <person name="Submissions S."/>
        </authorList>
    </citation>
    <scope>NUCLEOTIDE SEQUENCE [LARGE SCALE GENOMIC DNA]</scope>
    <source>
        <strain evidence="3">LP51</strain>
    </source>
</reference>
<dbReference type="EMBL" id="FOOT01000021">
    <property type="protein sequence ID" value="SFH42069.1"/>
    <property type="molecule type" value="Genomic_DNA"/>
</dbReference>
<dbReference type="AlphaFoldDB" id="A0A1I2ZX66"/>